<name>A0ABV9UYY2_9ACTN</name>
<dbReference type="RefSeq" id="WP_344379360.1">
    <property type="nucleotide sequence ID" value="NZ_BAAASQ010000027.1"/>
</dbReference>
<dbReference type="Proteomes" id="UP001595834">
    <property type="component" value="Unassembled WGS sequence"/>
</dbReference>
<accession>A0ABV9UYY2</accession>
<dbReference type="Gene3D" id="1.10.1200.10">
    <property type="entry name" value="ACP-like"/>
    <property type="match status" value="1"/>
</dbReference>
<comment type="caution">
    <text evidence="4">The sequence shown here is derived from an EMBL/GenBank/DDBJ whole genome shotgun (WGS) entry which is preliminary data.</text>
</comment>
<keyword evidence="1" id="KW-0596">Phosphopantetheine</keyword>
<dbReference type="Pfam" id="PF00550">
    <property type="entry name" value="PP-binding"/>
    <property type="match status" value="1"/>
</dbReference>
<evidence type="ECO:0000256" key="1">
    <source>
        <dbReference type="ARBA" id="ARBA00022450"/>
    </source>
</evidence>
<dbReference type="PROSITE" id="PS50075">
    <property type="entry name" value="CARRIER"/>
    <property type="match status" value="1"/>
</dbReference>
<evidence type="ECO:0000313" key="5">
    <source>
        <dbReference type="Proteomes" id="UP001595834"/>
    </source>
</evidence>
<dbReference type="SMART" id="SM00823">
    <property type="entry name" value="PKS_PP"/>
    <property type="match status" value="1"/>
</dbReference>
<evidence type="ECO:0000259" key="3">
    <source>
        <dbReference type="PROSITE" id="PS50075"/>
    </source>
</evidence>
<dbReference type="EMBL" id="JBHSIZ010000053">
    <property type="protein sequence ID" value="MFC4961648.1"/>
    <property type="molecule type" value="Genomic_DNA"/>
</dbReference>
<organism evidence="4 5">
    <name type="scientific">Streptomyces mauvecolor</name>
    <dbReference type="NCBI Taxonomy" id="58345"/>
    <lineage>
        <taxon>Bacteria</taxon>
        <taxon>Bacillati</taxon>
        <taxon>Actinomycetota</taxon>
        <taxon>Actinomycetes</taxon>
        <taxon>Kitasatosporales</taxon>
        <taxon>Streptomycetaceae</taxon>
        <taxon>Streptomyces</taxon>
    </lineage>
</organism>
<dbReference type="InterPro" id="IPR020806">
    <property type="entry name" value="PKS_PP-bd"/>
</dbReference>
<feature type="domain" description="Carrier" evidence="3">
    <location>
        <begin position="1"/>
        <end position="75"/>
    </location>
</feature>
<dbReference type="InterPro" id="IPR009081">
    <property type="entry name" value="PP-bd_ACP"/>
</dbReference>
<reference evidence="5" key="1">
    <citation type="journal article" date="2019" name="Int. J. Syst. Evol. Microbiol.">
        <title>The Global Catalogue of Microorganisms (GCM) 10K type strain sequencing project: providing services to taxonomists for standard genome sequencing and annotation.</title>
        <authorList>
            <consortium name="The Broad Institute Genomics Platform"/>
            <consortium name="The Broad Institute Genome Sequencing Center for Infectious Disease"/>
            <person name="Wu L."/>
            <person name="Ma J."/>
        </authorList>
    </citation>
    <scope>NUCLEOTIDE SEQUENCE [LARGE SCALE GENOMIC DNA]</scope>
    <source>
        <strain evidence="5">CCM 7224</strain>
    </source>
</reference>
<dbReference type="SUPFAM" id="SSF47336">
    <property type="entry name" value="ACP-like"/>
    <property type="match status" value="1"/>
</dbReference>
<keyword evidence="5" id="KW-1185">Reference proteome</keyword>
<protein>
    <submittedName>
        <fullName evidence="4">Acyl carrier protein</fullName>
    </submittedName>
</protein>
<dbReference type="InterPro" id="IPR036736">
    <property type="entry name" value="ACP-like_sf"/>
</dbReference>
<gene>
    <name evidence="4" type="ORF">ACFPFX_35740</name>
</gene>
<keyword evidence="2" id="KW-0597">Phosphoprotein</keyword>
<sequence length="79" mass="8418">MSDVYERFVGLLASFGVERGEVEPGHTFTELELDSLALVELTLLVQEEFGVKIGDDDLAAHDTIAQAAAVIGSKLEVAA</sequence>
<evidence type="ECO:0000256" key="2">
    <source>
        <dbReference type="ARBA" id="ARBA00022553"/>
    </source>
</evidence>
<evidence type="ECO:0000313" key="4">
    <source>
        <dbReference type="EMBL" id="MFC4961648.1"/>
    </source>
</evidence>
<proteinExistence type="predicted"/>